<proteinExistence type="predicted"/>
<sequence length="356" mass="40547">MRPNKTTKILILILLIIFIAGCTPREIVSVGLEIAKEQVREEAKIREEIRNRYQKAIEIEPEEEIERELHEFLRPIFNSIFGEAKLIDITYTDLPAFGIKAFVPLLTYILPRLVSEDDITKIKASIEDKGYIAKKYESIEGSILLVFGRNGDPLFGVSTTINAQEILAGGSLSKTYIELLFFDDFEDYGLGQEAPFGYWKKKGGGRIEQVVEKNKKLGKVLSFKSLGEKFGVYIDKMWENYFLQFEAKGEDVFAYFKVTKTADAGYYLYSGWMSDIKVVKFSGKDEQVIASVKRTFDYKEWSVFLIKLVGSKISIYVNGVKMIDIVDDDPLLRVGGIGFGGEDWAYVNNVRVFKVK</sequence>
<dbReference type="PROSITE" id="PS51257">
    <property type="entry name" value="PROKAR_LIPOPROTEIN"/>
    <property type="match status" value="1"/>
</dbReference>
<reference evidence="1" key="1">
    <citation type="journal article" date="2020" name="mSystems">
        <title>Genome- and Community-Level Interaction Insights into Carbon Utilization and Element Cycling Functions of Hydrothermarchaeota in Hydrothermal Sediment.</title>
        <authorList>
            <person name="Zhou Z."/>
            <person name="Liu Y."/>
            <person name="Xu W."/>
            <person name="Pan J."/>
            <person name="Luo Z.H."/>
            <person name="Li M."/>
        </authorList>
    </citation>
    <scope>NUCLEOTIDE SEQUENCE [LARGE SCALE GENOMIC DNA]</scope>
    <source>
        <strain evidence="1">SpSt-6</strain>
    </source>
</reference>
<comment type="caution">
    <text evidence="1">The sequence shown here is derived from an EMBL/GenBank/DDBJ whole genome shotgun (WGS) entry which is preliminary data.</text>
</comment>
<organism evidence="1">
    <name type="scientific">Thermodesulfobacterium geofontis</name>
    <dbReference type="NCBI Taxonomy" id="1295609"/>
    <lineage>
        <taxon>Bacteria</taxon>
        <taxon>Pseudomonadati</taxon>
        <taxon>Thermodesulfobacteriota</taxon>
        <taxon>Thermodesulfobacteria</taxon>
        <taxon>Thermodesulfobacteriales</taxon>
        <taxon>Thermodesulfobacteriaceae</taxon>
        <taxon>Thermodesulfobacterium</taxon>
    </lineage>
</organism>
<dbReference type="EMBL" id="DSZN01000108">
    <property type="protein sequence ID" value="HGQ86028.1"/>
    <property type="molecule type" value="Genomic_DNA"/>
</dbReference>
<protein>
    <submittedName>
        <fullName evidence="1">DUF1080 domain-containing protein</fullName>
    </submittedName>
</protein>
<dbReference type="Gene3D" id="2.60.120.560">
    <property type="entry name" value="Exo-inulinase, domain 1"/>
    <property type="match status" value="1"/>
</dbReference>
<dbReference type="AlphaFoldDB" id="A0A7C4JTG2"/>
<gene>
    <name evidence="1" type="ORF">ENT66_06925</name>
</gene>
<accession>A0A7C4JTG2</accession>
<name>A0A7C4JTG2_9BACT</name>
<evidence type="ECO:0000313" key="1">
    <source>
        <dbReference type="EMBL" id="HGQ86028.1"/>
    </source>
</evidence>